<dbReference type="SUPFAM" id="SSF52047">
    <property type="entry name" value="RNI-like"/>
    <property type="match status" value="1"/>
</dbReference>
<dbReference type="InterPro" id="IPR011989">
    <property type="entry name" value="ARM-like"/>
</dbReference>
<keyword evidence="4" id="KW-0833">Ubl conjugation pathway</keyword>
<evidence type="ECO:0000313" key="11">
    <source>
        <dbReference type="Proteomes" id="UP000242188"/>
    </source>
</evidence>
<reference evidence="10 11" key="1">
    <citation type="journal article" date="2017" name="Nat. Ecol. Evol.">
        <title>Scallop genome provides insights into evolution of bilaterian karyotype and development.</title>
        <authorList>
            <person name="Wang S."/>
            <person name="Zhang J."/>
            <person name="Jiao W."/>
            <person name="Li J."/>
            <person name="Xun X."/>
            <person name="Sun Y."/>
            <person name="Guo X."/>
            <person name="Huan P."/>
            <person name="Dong B."/>
            <person name="Zhang L."/>
            <person name="Hu X."/>
            <person name="Sun X."/>
            <person name="Wang J."/>
            <person name="Zhao C."/>
            <person name="Wang Y."/>
            <person name="Wang D."/>
            <person name="Huang X."/>
            <person name="Wang R."/>
            <person name="Lv J."/>
            <person name="Li Y."/>
            <person name="Zhang Z."/>
            <person name="Liu B."/>
            <person name="Lu W."/>
            <person name="Hui Y."/>
            <person name="Liang J."/>
            <person name="Zhou Z."/>
            <person name="Hou R."/>
            <person name="Li X."/>
            <person name="Liu Y."/>
            <person name="Li H."/>
            <person name="Ning X."/>
            <person name="Lin Y."/>
            <person name="Zhao L."/>
            <person name="Xing Q."/>
            <person name="Dou J."/>
            <person name="Li Y."/>
            <person name="Mao J."/>
            <person name="Guo H."/>
            <person name="Dou H."/>
            <person name="Li T."/>
            <person name="Mu C."/>
            <person name="Jiang W."/>
            <person name="Fu Q."/>
            <person name="Fu X."/>
            <person name="Miao Y."/>
            <person name="Liu J."/>
            <person name="Yu Q."/>
            <person name="Li R."/>
            <person name="Liao H."/>
            <person name="Li X."/>
            <person name="Kong Y."/>
            <person name="Jiang Z."/>
            <person name="Chourrout D."/>
            <person name="Li R."/>
            <person name="Bao Z."/>
        </authorList>
    </citation>
    <scope>NUCLEOTIDE SEQUENCE [LARGE SCALE GENOMIC DNA]</scope>
    <source>
        <strain evidence="10 11">PY_sf001</strain>
    </source>
</reference>
<dbReference type="GO" id="GO:0031462">
    <property type="term" value="C:Cul2-RING ubiquitin ligase complex"/>
    <property type="evidence" value="ECO:0007669"/>
    <property type="project" value="TreeGrafter"/>
</dbReference>
<evidence type="ECO:0000256" key="7">
    <source>
        <dbReference type="SAM" id="MobiDB-lite"/>
    </source>
</evidence>
<evidence type="ECO:0000256" key="1">
    <source>
        <dbReference type="ARBA" id="ARBA00009420"/>
    </source>
</evidence>
<accession>A0A210QKU1</accession>
<feature type="domain" description="Zer-1-like leucine-rich repeats region" evidence="9">
    <location>
        <begin position="198"/>
        <end position="347"/>
    </location>
</feature>
<keyword evidence="3" id="KW-0677">Repeat</keyword>
<evidence type="ECO:0000256" key="6">
    <source>
        <dbReference type="ARBA" id="ARBA00081214"/>
    </source>
</evidence>
<dbReference type="InterPro" id="IPR056845">
    <property type="entry name" value="LRR_Zer-1"/>
</dbReference>
<dbReference type="InterPro" id="IPR051341">
    <property type="entry name" value="Zyg-11_UBL_adapter"/>
</dbReference>
<dbReference type="InterPro" id="IPR055142">
    <property type="entry name" value="ZER1-like_C"/>
</dbReference>
<gene>
    <name evidence="10" type="ORF">KP79_PYT05008</name>
</gene>
<dbReference type="Proteomes" id="UP000242188">
    <property type="component" value="Unassembled WGS sequence"/>
</dbReference>
<sequence length="802" mass="91410">MTNAWPDNKPDTLENICLGVCAQNQETFCVEDPDGKLSIRPGVDILPGVVDRLVSALKKDDVLDLKWINLFRDTSLTRLTRIDLSRCSVSDTEMNIVTDHPLHELILTNTVLSKNTVECINKLSRTLRILKYENNPHESATEQSFTGVIADMLETGQINNFGEKQFGIDFFVNTPNLRILSLRDCYFREFHQSCSLEVLLTPLTKLTHLDLSRCVLDVQHLKCLENLRNLMWLNLSHLMFMPDELEQVIEHVCKCKQLRHLDISCDVMEHQNVMHYVNGDKCLRKLMSCLPYLTSLDLSGTDIPKILQEDVSHKLEPTSTRVPNNEKKCCITGLDGRIFEFLGLLHCRDDPCNEENLPAKQVSGHATEEQVLISIQRYYDRDNALTSSLNSLFKIFRYSTVKNHCAALEAILLGMRENQNDKQIQISGSASLFYIVKGPHKDNITYLQKRRLISCLLDAMERQHDEMTMLRNGCLTICNLSIPQDVLFCYKRLVKVLIDLLKISDQEEFIQRISIYLLNCLACQVDGDEKRTVGTLGAVEVMLDLIRNKWLNHVCDEVLEVAWSTLWNVTDETADNCEKFMNSGGMDLFKDCLQRFVEKPELLRNMMGLMGNIAEVKFLRPKLMDPEYITMFSDLLDSKSDGIEVSYNAAGIFSHLMSDGPGAWTINYPSRDDVIHRLTTAIERWPINSGRNINYRSFMPIFKLVKAFDTSAAQHWSVWALANLTLVYPGKYCSLLKKEGGVDLLEEVIEDPRPNNAIRALAKQVLVQVQSGAEAVETYNNPDQEEEADDDSQEDSDVEMDG</sequence>
<comment type="caution">
    <text evidence="10">The sequence shown here is derived from an EMBL/GenBank/DDBJ whole genome shotgun (WGS) entry which is preliminary data.</text>
</comment>
<dbReference type="STRING" id="6573.A0A210QKU1"/>
<evidence type="ECO:0000256" key="4">
    <source>
        <dbReference type="ARBA" id="ARBA00022786"/>
    </source>
</evidence>
<evidence type="ECO:0000259" key="8">
    <source>
        <dbReference type="Pfam" id="PF22964"/>
    </source>
</evidence>
<dbReference type="FunFam" id="1.25.10.10:FF:000111">
    <property type="entry name" value="Protein zer-1 homolog"/>
    <property type="match status" value="1"/>
</dbReference>
<evidence type="ECO:0000256" key="5">
    <source>
        <dbReference type="ARBA" id="ARBA00067612"/>
    </source>
</evidence>
<feature type="region of interest" description="Disordered" evidence="7">
    <location>
        <begin position="774"/>
        <end position="802"/>
    </location>
</feature>
<evidence type="ECO:0000256" key="3">
    <source>
        <dbReference type="ARBA" id="ARBA00022737"/>
    </source>
</evidence>
<evidence type="ECO:0000256" key="2">
    <source>
        <dbReference type="ARBA" id="ARBA00022614"/>
    </source>
</evidence>
<dbReference type="PANTHER" id="PTHR12904:SF23">
    <property type="entry name" value="PROTEIN ZER-1 HOMOLOG"/>
    <property type="match status" value="1"/>
</dbReference>
<dbReference type="PANTHER" id="PTHR12904">
    <property type="match status" value="1"/>
</dbReference>
<comment type="similarity">
    <text evidence="1">Belongs to the zyg-11 family.</text>
</comment>
<protein>
    <recommendedName>
        <fullName evidence="5">Protein zer-1 homolog</fullName>
    </recommendedName>
    <alternativeName>
        <fullName evidence="6">Zyg-11 homolog B-like protein</fullName>
    </alternativeName>
</protein>
<evidence type="ECO:0000259" key="9">
    <source>
        <dbReference type="Pfam" id="PF25013"/>
    </source>
</evidence>
<keyword evidence="2" id="KW-0433">Leucine-rich repeat</keyword>
<feature type="domain" description="Protein zer-1 homolog-like C-terminal" evidence="8">
    <location>
        <begin position="414"/>
        <end position="770"/>
    </location>
</feature>
<dbReference type="SUPFAM" id="SSF48371">
    <property type="entry name" value="ARM repeat"/>
    <property type="match status" value="1"/>
</dbReference>
<dbReference type="AlphaFoldDB" id="A0A210QKU1"/>
<proteinExistence type="inferred from homology"/>
<dbReference type="Gene3D" id="1.25.10.10">
    <property type="entry name" value="Leucine-rich Repeat Variant"/>
    <property type="match status" value="1"/>
</dbReference>
<dbReference type="Gene3D" id="3.80.10.10">
    <property type="entry name" value="Ribonuclease Inhibitor"/>
    <property type="match status" value="1"/>
</dbReference>
<dbReference type="SMART" id="SM00185">
    <property type="entry name" value="ARM"/>
    <property type="match status" value="3"/>
</dbReference>
<dbReference type="InterPro" id="IPR032675">
    <property type="entry name" value="LRR_dom_sf"/>
</dbReference>
<dbReference type="Pfam" id="PF25013">
    <property type="entry name" value="LRR_Zer-1"/>
    <property type="match status" value="1"/>
</dbReference>
<dbReference type="OrthoDB" id="5783533at2759"/>
<evidence type="ECO:0000313" key="10">
    <source>
        <dbReference type="EMBL" id="OWF49357.1"/>
    </source>
</evidence>
<dbReference type="InterPro" id="IPR000225">
    <property type="entry name" value="Armadillo"/>
</dbReference>
<organism evidence="10 11">
    <name type="scientific">Mizuhopecten yessoensis</name>
    <name type="common">Japanese scallop</name>
    <name type="synonym">Patinopecten yessoensis</name>
    <dbReference type="NCBI Taxonomy" id="6573"/>
    <lineage>
        <taxon>Eukaryota</taxon>
        <taxon>Metazoa</taxon>
        <taxon>Spiralia</taxon>
        <taxon>Lophotrochozoa</taxon>
        <taxon>Mollusca</taxon>
        <taxon>Bivalvia</taxon>
        <taxon>Autobranchia</taxon>
        <taxon>Pteriomorphia</taxon>
        <taxon>Pectinida</taxon>
        <taxon>Pectinoidea</taxon>
        <taxon>Pectinidae</taxon>
        <taxon>Mizuhopecten</taxon>
    </lineage>
</organism>
<name>A0A210QKU1_MIZYE</name>
<dbReference type="EMBL" id="NEDP02003147">
    <property type="protein sequence ID" value="OWF49357.1"/>
    <property type="molecule type" value="Genomic_DNA"/>
</dbReference>
<feature type="compositionally biased region" description="Acidic residues" evidence="7">
    <location>
        <begin position="783"/>
        <end position="802"/>
    </location>
</feature>
<keyword evidence="11" id="KW-1185">Reference proteome</keyword>
<dbReference type="InterPro" id="IPR016024">
    <property type="entry name" value="ARM-type_fold"/>
</dbReference>
<dbReference type="Pfam" id="PF22964">
    <property type="entry name" value="ZER1-like_2nd"/>
    <property type="match status" value="1"/>
</dbReference>